<feature type="transmembrane region" description="Helical" evidence="9">
    <location>
        <begin position="50"/>
        <end position="66"/>
    </location>
</feature>
<evidence type="ECO:0000313" key="12">
    <source>
        <dbReference type="Proteomes" id="UP001500711"/>
    </source>
</evidence>
<organism evidence="11 12">
    <name type="scientific">Lentzea roselyniae</name>
    <dbReference type="NCBI Taxonomy" id="531940"/>
    <lineage>
        <taxon>Bacteria</taxon>
        <taxon>Bacillati</taxon>
        <taxon>Actinomycetota</taxon>
        <taxon>Actinomycetes</taxon>
        <taxon>Pseudonocardiales</taxon>
        <taxon>Pseudonocardiaceae</taxon>
        <taxon>Lentzea</taxon>
    </lineage>
</organism>
<evidence type="ECO:0000259" key="10">
    <source>
        <dbReference type="SMART" id="SM00387"/>
    </source>
</evidence>
<dbReference type="PANTHER" id="PTHR24421:SF10">
    <property type="entry name" value="NITRATE_NITRITE SENSOR PROTEIN NARQ"/>
    <property type="match status" value="1"/>
</dbReference>
<keyword evidence="9" id="KW-0472">Membrane</keyword>
<keyword evidence="9" id="KW-1133">Transmembrane helix</keyword>
<proteinExistence type="predicted"/>
<gene>
    <name evidence="11" type="ORF">GCM10022267_36560</name>
</gene>
<keyword evidence="8" id="KW-0902">Two-component regulatory system</keyword>
<evidence type="ECO:0000256" key="5">
    <source>
        <dbReference type="ARBA" id="ARBA00022741"/>
    </source>
</evidence>
<keyword evidence="6" id="KW-0418">Kinase</keyword>
<evidence type="ECO:0000313" key="11">
    <source>
        <dbReference type="EMBL" id="GAA3646606.1"/>
    </source>
</evidence>
<dbReference type="Gene3D" id="1.20.5.1930">
    <property type="match status" value="1"/>
</dbReference>
<evidence type="ECO:0000256" key="2">
    <source>
        <dbReference type="ARBA" id="ARBA00012438"/>
    </source>
</evidence>
<dbReference type="CDD" id="cd16917">
    <property type="entry name" value="HATPase_UhpB-NarQ-NarX-like"/>
    <property type="match status" value="1"/>
</dbReference>
<keyword evidence="12" id="KW-1185">Reference proteome</keyword>
<sequence length="379" mass="39590">MARKVRMANGTSLSGMHTSRPAPWVSPVLCAAVLAAGVYAAVLGLGTTRLPLLVGGLMVLVAVDVAEFRRYPVRTPKLVAAALLGLRAALYVGLAHVDGSGLARVLLVLVPFTAYFAFGQTVAIGLAAVCLAVAVASTPDWYAHVERVSDLVMLTVGLVLAIAMAAVAVRERDGRIRLQESHRTVAELSAAAERARVARDLHDDLGHHLTAIVVLLEKAAAFHDREPGTAKDAVLDAERSARRALGEVRESVRSLRSFHLLAALDELVAGQGDVTLTVSGSPDGHDTSALHALYRAAQEGITNSRRHAAATRIAVAVDLGAERARLTVADDGRGMGAAVEGFGLLGMRERVALAGGRVDLASTSSGTRLTVTIPAARTA</sequence>
<dbReference type="InterPro" id="IPR011712">
    <property type="entry name" value="Sig_transdc_His_kin_sub3_dim/P"/>
</dbReference>
<dbReference type="Pfam" id="PF07730">
    <property type="entry name" value="HisKA_3"/>
    <property type="match status" value="1"/>
</dbReference>
<dbReference type="EC" id="2.7.13.3" evidence="2"/>
<dbReference type="PANTHER" id="PTHR24421">
    <property type="entry name" value="NITRATE/NITRITE SENSOR PROTEIN NARX-RELATED"/>
    <property type="match status" value="1"/>
</dbReference>
<dbReference type="EMBL" id="BAABBE010000009">
    <property type="protein sequence ID" value="GAA3646606.1"/>
    <property type="molecule type" value="Genomic_DNA"/>
</dbReference>
<feature type="transmembrane region" description="Helical" evidence="9">
    <location>
        <begin position="78"/>
        <end position="95"/>
    </location>
</feature>
<protein>
    <recommendedName>
        <fullName evidence="2">histidine kinase</fullName>
        <ecNumber evidence="2">2.7.13.3</ecNumber>
    </recommendedName>
</protein>
<dbReference type="Pfam" id="PF02518">
    <property type="entry name" value="HATPase_c"/>
    <property type="match status" value="1"/>
</dbReference>
<reference evidence="12" key="1">
    <citation type="journal article" date="2019" name="Int. J. Syst. Evol. Microbiol.">
        <title>The Global Catalogue of Microorganisms (GCM) 10K type strain sequencing project: providing services to taxonomists for standard genome sequencing and annotation.</title>
        <authorList>
            <consortium name="The Broad Institute Genomics Platform"/>
            <consortium name="The Broad Institute Genome Sequencing Center for Infectious Disease"/>
            <person name="Wu L."/>
            <person name="Ma J."/>
        </authorList>
    </citation>
    <scope>NUCLEOTIDE SEQUENCE [LARGE SCALE GENOMIC DNA]</scope>
    <source>
        <strain evidence="12">JCM 17494</strain>
    </source>
</reference>
<name>A0ABP7B359_9PSEU</name>
<keyword evidence="7" id="KW-0067">ATP-binding</keyword>
<accession>A0ABP7B359</accession>
<feature type="transmembrane region" description="Helical" evidence="9">
    <location>
        <begin position="151"/>
        <end position="169"/>
    </location>
</feature>
<dbReference type="Gene3D" id="3.30.565.10">
    <property type="entry name" value="Histidine kinase-like ATPase, C-terminal domain"/>
    <property type="match status" value="1"/>
</dbReference>
<evidence type="ECO:0000256" key="7">
    <source>
        <dbReference type="ARBA" id="ARBA00022840"/>
    </source>
</evidence>
<comment type="caution">
    <text evidence="11">The sequence shown here is derived from an EMBL/GenBank/DDBJ whole genome shotgun (WGS) entry which is preliminary data.</text>
</comment>
<evidence type="ECO:0000256" key="4">
    <source>
        <dbReference type="ARBA" id="ARBA00022679"/>
    </source>
</evidence>
<dbReference type="SUPFAM" id="SSF55874">
    <property type="entry name" value="ATPase domain of HSP90 chaperone/DNA topoisomerase II/histidine kinase"/>
    <property type="match status" value="1"/>
</dbReference>
<keyword evidence="3" id="KW-0597">Phosphoprotein</keyword>
<dbReference type="InterPro" id="IPR050482">
    <property type="entry name" value="Sensor_HK_TwoCompSys"/>
</dbReference>
<keyword evidence="9" id="KW-0812">Transmembrane</keyword>
<evidence type="ECO:0000256" key="3">
    <source>
        <dbReference type="ARBA" id="ARBA00022553"/>
    </source>
</evidence>
<dbReference type="SMART" id="SM00387">
    <property type="entry name" value="HATPase_c"/>
    <property type="match status" value="1"/>
</dbReference>
<evidence type="ECO:0000256" key="1">
    <source>
        <dbReference type="ARBA" id="ARBA00000085"/>
    </source>
</evidence>
<feature type="domain" description="Histidine kinase/HSP90-like ATPase" evidence="10">
    <location>
        <begin position="288"/>
        <end position="377"/>
    </location>
</feature>
<evidence type="ECO:0000256" key="8">
    <source>
        <dbReference type="ARBA" id="ARBA00023012"/>
    </source>
</evidence>
<dbReference type="Proteomes" id="UP001500711">
    <property type="component" value="Unassembled WGS sequence"/>
</dbReference>
<dbReference type="InterPro" id="IPR003594">
    <property type="entry name" value="HATPase_dom"/>
</dbReference>
<keyword evidence="5" id="KW-0547">Nucleotide-binding</keyword>
<evidence type="ECO:0000256" key="9">
    <source>
        <dbReference type="SAM" id="Phobius"/>
    </source>
</evidence>
<evidence type="ECO:0000256" key="6">
    <source>
        <dbReference type="ARBA" id="ARBA00022777"/>
    </source>
</evidence>
<comment type="catalytic activity">
    <reaction evidence="1">
        <text>ATP + protein L-histidine = ADP + protein N-phospho-L-histidine.</text>
        <dbReference type="EC" id="2.7.13.3"/>
    </reaction>
</comment>
<keyword evidence="4" id="KW-0808">Transferase</keyword>
<dbReference type="InterPro" id="IPR036890">
    <property type="entry name" value="HATPase_C_sf"/>
</dbReference>